<feature type="chain" id="PRO_5020409427" description="DUF2884 family protein" evidence="2">
    <location>
        <begin position="23"/>
        <end position="249"/>
    </location>
</feature>
<dbReference type="OrthoDB" id="6057407at2"/>
<dbReference type="Proteomes" id="UP000295543">
    <property type="component" value="Unassembled WGS sequence"/>
</dbReference>
<sequence>MKILSSHVLLLALLLACTGVLTGCGRDAAPAAGDTDAAVDAPEDEGFVARTTRRALDTAQRDLAQKNISVGGTRSGGLDINGFRFGGDDSRTAGLPKAEISPTGDFLVGGTAVEIDATQRQLLLAHRTNIIAIAQAGIRIGIQGAQLGAQAAKGAIASALSGKTDEFEQRMQAEAAKIEADADQLCDHLPPLLASQNALAAALPAFQPYATMDAGDVTDCRKDTVVHREDAAGEADAAADADPAPPTAD</sequence>
<keyword evidence="4" id="KW-1185">Reference proteome</keyword>
<dbReference type="AlphaFoldDB" id="A0A4R5UDK0"/>
<evidence type="ECO:0000256" key="1">
    <source>
        <dbReference type="SAM" id="MobiDB-lite"/>
    </source>
</evidence>
<organism evidence="3 4">
    <name type="scientific">Luteimonas terrae</name>
    <dbReference type="NCBI Taxonomy" id="1530191"/>
    <lineage>
        <taxon>Bacteria</taxon>
        <taxon>Pseudomonadati</taxon>
        <taxon>Pseudomonadota</taxon>
        <taxon>Gammaproteobacteria</taxon>
        <taxon>Lysobacterales</taxon>
        <taxon>Lysobacteraceae</taxon>
        <taxon>Luteimonas</taxon>
    </lineage>
</organism>
<keyword evidence="2" id="KW-0732">Signal</keyword>
<reference evidence="3 4" key="1">
    <citation type="submission" date="2019-03" db="EMBL/GenBank/DDBJ databases">
        <title>Luteimonas zhaokaii sp.nov., isolated from the rectal contents of Plateau pika in Yushu, Qinghai Province, China.</title>
        <authorList>
            <person name="Zhang G."/>
        </authorList>
    </citation>
    <scope>NUCLEOTIDE SEQUENCE [LARGE SCALE GENOMIC DNA]</scope>
    <source>
        <strain evidence="3 4">THG-MD21</strain>
    </source>
</reference>
<feature type="signal peptide" evidence="2">
    <location>
        <begin position="1"/>
        <end position="22"/>
    </location>
</feature>
<comment type="caution">
    <text evidence="3">The sequence shown here is derived from an EMBL/GenBank/DDBJ whole genome shotgun (WGS) entry which is preliminary data.</text>
</comment>
<evidence type="ECO:0000313" key="4">
    <source>
        <dbReference type="Proteomes" id="UP000295543"/>
    </source>
</evidence>
<accession>A0A4R5UDK0</accession>
<gene>
    <name evidence="3" type="ORF">E2F49_04790</name>
</gene>
<protein>
    <recommendedName>
        <fullName evidence="5">DUF2884 family protein</fullName>
    </recommendedName>
</protein>
<dbReference type="EMBL" id="SMTG01000002">
    <property type="protein sequence ID" value="TDK33348.1"/>
    <property type="molecule type" value="Genomic_DNA"/>
</dbReference>
<evidence type="ECO:0000313" key="3">
    <source>
        <dbReference type="EMBL" id="TDK33348.1"/>
    </source>
</evidence>
<dbReference type="RefSeq" id="WP_133392818.1">
    <property type="nucleotide sequence ID" value="NZ_SMTG01000002.1"/>
</dbReference>
<proteinExistence type="predicted"/>
<dbReference type="PROSITE" id="PS51257">
    <property type="entry name" value="PROKAR_LIPOPROTEIN"/>
    <property type="match status" value="1"/>
</dbReference>
<name>A0A4R5UDK0_9GAMM</name>
<feature type="region of interest" description="Disordered" evidence="1">
    <location>
        <begin position="229"/>
        <end position="249"/>
    </location>
</feature>
<evidence type="ECO:0000256" key="2">
    <source>
        <dbReference type="SAM" id="SignalP"/>
    </source>
</evidence>
<evidence type="ECO:0008006" key="5">
    <source>
        <dbReference type="Google" id="ProtNLM"/>
    </source>
</evidence>